<feature type="region of interest" description="Disordered" evidence="1">
    <location>
        <begin position="344"/>
        <end position="366"/>
    </location>
</feature>
<dbReference type="SUPFAM" id="SSF52266">
    <property type="entry name" value="SGNH hydrolase"/>
    <property type="match status" value="1"/>
</dbReference>
<reference evidence="3" key="1">
    <citation type="submission" date="2020-05" db="UniProtKB">
        <authorList>
            <consortium name="EnsemblMetazoa"/>
        </authorList>
    </citation>
    <scope>IDENTIFICATION</scope>
    <source>
        <strain evidence="3">USDA</strain>
    </source>
</reference>
<dbReference type="VEuPathDB" id="VectorBase:SCAU012588"/>
<gene>
    <name evidence="3" type="primary">106086381</name>
</gene>
<dbReference type="InterPro" id="IPR025605">
    <property type="entry name" value="OST-HTH/LOTUS_dom"/>
</dbReference>
<dbReference type="InterPro" id="IPR036514">
    <property type="entry name" value="SGNH_hydro_sf"/>
</dbReference>
<dbReference type="InterPro" id="IPR041966">
    <property type="entry name" value="LOTUS-like"/>
</dbReference>
<feature type="region of interest" description="Disordered" evidence="1">
    <location>
        <begin position="169"/>
        <end position="198"/>
    </location>
</feature>
<organism evidence="3 4">
    <name type="scientific">Stomoxys calcitrans</name>
    <name type="common">Stable fly</name>
    <name type="synonym">Conops calcitrans</name>
    <dbReference type="NCBI Taxonomy" id="35570"/>
    <lineage>
        <taxon>Eukaryota</taxon>
        <taxon>Metazoa</taxon>
        <taxon>Ecdysozoa</taxon>
        <taxon>Arthropoda</taxon>
        <taxon>Hexapoda</taxon>
        <taxon>Insecta</taxon>
        <taxon>Pterygota</taxon>
        <taxon>Neoptera</taxon>
        <taxon>Endopterygota</taxon>
        <taxon>Diptera</taxon>
        <taxon>Brachycera</taxon>
        <taxon>Muscomorpha</taxon>
        <taxon>Muscoidea</taxon>
        <taxon>Muscidae</taxon>
        <taxon>Stomoxys</taxon>
    </lineage>
</organism>
<protein>
    <recommendedName>
        <fullName evidence="2">HTH OST-type domain-containing protein</fullName>
    </recommendedName>
</protein>
<dbReference type="PROSITE" id="PS51644">
    <property type="entry name" value="HTH_OST"/>
    <property type="match status" value="1"/>
</dbReference>
<evidence type="ECO:0000313" key="3">
    <source>
        <dbReference type="EnsemblMetazoa" id="SCAU012588-PA"/>
    </source>
</evidence>
<feature type="compositionally biased region" description="Basic and acidic residues" evidence="1">
    <location>
        <begin position="170"/>
        <end position="198"/>
    </location>
</feature>
<dbReference type="InterPro" id="IPR033447">
    <property type="entry name" value="OSK"/>
</dbReference>
<dbReference type="AlphaFoldDB" id="A0A1I8PZX8"/>
<feature type="compositionally biased region" description="Low complexity" evidence="1">
    <location>
        <begin position="525"/>
        <end position="535"/>
    </location>
</feature>
<feature type="domain" description="HTH OST-type" evidence="2">
    <location>
        <begin position="242"/>
        <end position="311"/>
    </location>
</feature>
<dbReference type="Proteomes" id="UP000095300">
    <property type="component" value="Unassembled WGS sequence"/>
</dbReference>
<dbReference type="OrthoDB" id="10034606at2759"/>
<dbReference type="EnsemblMetazoa" id="SCAU012588-RA">
    <property type="protein sequence ID" value="SCAU012588-PA"/>
    <property type="gene ID" value="SCAU012588"/>
</dbReference>
<name>A0A1I8PZX8_STOCA</name>
<dbReference type="Gene3D" id="3.40.50.1110">
    <property type="entry name" value="SGNH hydrolase"/>
    <property type="match status" value="1"/>
</dbReference>
<dbReference type="Pfam" id="PF17182">
    <property type="entry name" value="OSK"/>
    <property type="match status" value="1"/>
</dbReference>
<evidence type="ECO:0000259" key="2">
    <source>
        <dbReference type="PROSITE" id="PS51644"/>
    </source>
</evidence>
<evidence type="ECO:0000256" key="1">
    <source>
        <dbReference type="SAM" id="MobiDB-lite"/>
    </source>
</evidence>
<accession>A0A1I8PZX8</accession>
<sequence>MIDTKPTTKCCSKKAEEETNTLKPDLNSVSNGRKNFLALKRHITTCIQRWRQKDPSKRLNKKCKLLAEHHQQNRQQQQQKEEYQCSCQQRNSGNKWFRKYTCKEFFASSSLSNSFTQRCTFNATNINKVPFAYQEKWFNSTNHDCIEGPRKYGRKVEIVAKLLSSTLIGRDADKPKPPPKPTAEKSFESYRSQRRDSGDSAYHSVQDRLEIYHNFVTSTTVGATDINKMTIPDLAFLQIRDEFPDLNSEIRSILLARAQEGATISQIRDDYRKLTGLTFPVYEWITDFLLSIPYVSAYCNEQGTLIFGVKPTEKTKHIHDLVMEQKNPNEQIPNVNHRRYRERQRNPNYQPNTYRRRSYYQPSGGQRKSLRSQCLVANVCNDANVSQDNSEGFVEDNWFYNDNCNYLLNRIHNQENILPPTCPAEICIPSLIYAASGDHQQQEQQVVQPLIETVAVAPNVNEDLHQFNANNLNINSAVPTYENNINHLNSLFQMARDSQHNTNHNKNMAVVNPPRSSSYIPCKNSMPRSSRSSSPTGKSCYTNDSMFTDTDYDAHLLDFLLMGDDFFLFMARMELRCKFKKHHRILQSGLCVSGQTINAAIKRINALHDNGRSIIVNIGSVNIMQRRQLVQIEHDFRELIKAMLKKGINPILTTLAPLANYNHENDVKNNLERFNEFIKREGEKRNLVVIDIWKCLANEKGHILFDCYQNQPRLVSGAAESYVFWNKIGRQRVLQLIESKLEY</sequence>
<feature type="region of interest" description="Disordered" evidence="1">
    <location>
        <begin position="520"/>
        <end position="540"/>
    </location>
</feature>
<proteinExistence type="predicted"/>
<evidence type="ECO:0000313" key="4">
    <source>
        <dbReference type="Proteomes" id="UP000095300"/>
    </source>
</evidence>
<keyword evidence="4" id="KW-1185">Reference proteome</keyword>
<dbReference type="STRING" id="35570.A0A1I8PZX8"/>
<dbReference type="Gene3D" id="3.30.420.610">
    <property type="entry name" value="LOTUS domain-like"/>
    <property type="match status" value="1"/>
</dbReference>
<dbReference type="KEGG" id="scac:106086381"/>